<evidence type="ECO:0000256" key="3">
    <source>
        <dbReference type="ARBA" id="ARBA00022679"/>
    </source>
</evidence>
<dbReference type="GO" id="GO:0008610">
    <property type="term" value="P:lipid biosynthetic process"/>
    <property type="evidence" value="ECO:0007669"/>
    <property type="project" value="InterPro"/>
</dbReference>
<evidence type="ECO:0000256" key="2">
    <source>
        <dbReference type="ARBA" id="ARBA00022603"/>
    </source>
</evidence>
<keyword evidence="4" id="KW-0949">S-adenosyl-L-methionine</keyword>
<accession>A0A2Z5UUD4</accession>
<feature type="active site" evidence="6">
    <location>
        <position position="351"/>
    </location>
</feature>
<proteinExistence type="inferred from homology"/>
<evidence type="ECO:0000256" key="1">
    <source>
        <dbReference type="ARBA" id="ARBA00010815"/>
    </source>
</evidence>
<sequence>MDLQRAKKCVQELLLEAGITINGKNPSDIQVYNEAFYSRILKDPILGLGETYVAKWWDCEQLDQFFYYLLRAGVEEGIKKNTCFLPYILKTKLLAIFMRSWNLQAKSRAFEVGIRHYDKGNVLYQTMLDKYLTYSCGYWKEAGNLDEAQQAKLALTCEKLQLRPGMQVLDIGCGWGSFCRYAAENYHVSVLGITVSKEQYQYAKDFCSGLSVEIRLVDYRSIQGSFDRVCSIGMFEHVGPKNYLNYMQLIHRCLKKEGLFLLHTIGSNTSQYFPNPWIHKYIFPNGVLPSIQQIGKASEGLFVMEDWHNFGAYYDQTLMAWYANFSENWDSLQKYYDASFYRLWKYYLLACAGAFRARDIQLWQVVFSKGGVIKGYDSIR</sequence>
<evidence type="ECO:0000313" key="7">
    <source>
        <dbReference type="EMBL" id="BBB14563.1"/>
    </source>
</evidence>
<dbReference type="GO" id="GO:0008168">
    <property type="term" value="F:methyltransferase activity"/>
    <property type="evidence" value="ECO:0007669"/>
    <property type="project" value="UniProtKB-KW"/>
</dbReference>
<evidence type="ECO:0000256" key="5">
    <source>
        <dbReference type="ARBA" id="ARBA00023098"/>
    </source>
</evidence>
<keyword evidence="8" id="KW-1185">Reference proteome</keyword>
<dbReference type="NCBIfam" id="NF008686">
    <property type="entry name" value="PRK11705.1"/>
    <property type="match status" value="1"/>
</dbReference>
<organism evidence="7 8">
    <name type="scientific">Candidatus Rickettsiella viridis</name>
    <dbReference type="NCBI Taxonomy" id="676208"/>
    <lineage>
        <taxon>Bacteria</taxon>
        <taxon>Pseudomonadati</taxon>
        <taxon>Pseudomonadota</taxon>
        <taxon>Gammaproteobacteria</taxon>
        <taxon>Legionellales</taxon>
        <taxon>Coxiellaceae</taxon>
        <taxon>Rickettsiella</taxon>
    </lineage>
</organism>
<dbReference type="GO" id="GO:0032259">
    <property type="term" value="P:methylation"/>
    <property type="evidence" value="ECO:0007669"/>
    <property type="project" value="UniProtKB-KW"/>
</dbReference>
<dbReference type="EMBL" id="AP018005">
    <property type="protein sequence ID" value="BBB14563.1"/>
    <property type="molecule type" value="Genomic_DNA"/>
</dbReference>
<dbReference type="Gene3D" id="3.40.50.150">
    <property type="entry name" value="Vaccinia Virus protein VP39"/>
    <property type="match status" value="1"/>
</dbReference>
<name>A0A2Z5UUD4_9COXI</name>
<dbReference type="AlphaFoldDB" id="A0A2Z5UUD4"/>
<reference evidence="7 8" key="1">
    <citation type="submission" date="2017-03" db="EMBL/GenBank/DDBJ databases">
        <title>The genome sequence of Candidatus Rickettsiella viridis.</title>
        <authorList>
            <person name="Nikoh N."/>
            <person name="Tsuchida T."/>
            <person name="Yamaguchi K."/>
            <person name="Maeda T."/>
            <person name="Shigenobu S."/>
            <person name="Fukatsu T."/>
        </authorList>
    </citation>
    <scope>NUCLEOTIDE SEQUENCE [LARGE SCALE GENOMIC DNA]</scope>
    <source>
        <strain evidence="7 8">Ap-RA04</strain>
    </source>
</reference>
<dbReference type="Pfam" id="PF02353">
    <property type="entry name" value="CMAS"/>
    <property type="match status" value="1"/>
</dbReference>
<dbReference type="OrthoDB" id="9782855at2"/>
<gene>
    <name evidence="7" type="primary">cfa</name>
    <name evidence="7" type="ORF">RVIR1_00210</name>
</gene>
<evidence type="ECO:0000256" key="4">
    <source>
        <dbReference type="ARBA" id="ARBA00022691"/>
    </source>
</evidence>
<dbReference type="InterPro" id="IPR029063">
    <property type="entry name" value="SAM-dependent_MTases_sf"/>
</dbReference>
<evidence type="ECO:0000256" key="6">
    <source>
        <dbReference type="PIRSR" id="PIRSR003085-1"/>
    </source>
</evidence>
<dbReference type="CDD" id="cd02440">
    <property type="entry name" value="AdoMet_MTases"/>
    <property type="match status" value="1"/>
</dbReference>
<dbReference type="PIRSF" id="PIRSF003085">
    <property type="entry name" value="CMAS"/>
    <property type="match status" value="1"/>
</dbReference>
<keyword evidence="3" id="KW-0808">Transferase</keyword>
<evidence type="ECO:0000313" key="8">
    <source>
        <dbReference type="Proteomes" id="UP000282483"/>
    </source>
</evidence>
<dbReference type="Proteomes" id="UP000282483">
    <property type="component" value="Chromosome"/>
</dbReference>
<dbReference type="PANTHER" id="PTHR43667">
    <property type="entry name" value="CYCLOPROPANE-FATTY-ACYL-PHOSPHOLIPID SYNTHASE"/>
    <property type="match status" value="1"/>
</dbReference>
<keyword evidence="5" id="KW-0443">Lipid metabolism</keyword>
<keyword evidence="2" id="KW-0489">Methyltransferase</keyword>
<dbReference type="KEGG" id="rvi:RVIR1_00210"/>
<dbReference type="InterPro" id="IPR003333">
    <property type="entry name" value="CMAS"/>
</dbReference>
<dbReference type="RefSeq" id="WP_126322096.1">
    <property type="nucleotide sequence ID" value="NZ_AP018005.1"/>
</dbReference>
<comment type="similarity">
    <text evidence="1">Belongs to the CFA/CMAS family.</text>
</comment>
<dbReference type="InterPro" id="IPR050723">
    <property type="entry name" value="CFA/CMAS"/>
</dbReference>
<dbReference type="PANTHER" id="PTHR43667:SF1">
    <property type="entry name" value="CYCLOPROPANE-FATTY-ACYL-PHOSPHOLIPID SYNTHASE"/>
    <property type="match status" value="1"/>
</dbReference>
<dbReference type="SUPFAM" id="SSF53335">
    <property type="entry name" value="S-adenosyl-L-methionine-dependent methyltransferases"/>
    <property type="match status" value="1"/>
</dbReference>
<protein>
    <submittedName>
        <fullName evidence="7">Cyclopropane fatty acyl phospholipid synthase</fullName>
    </submittedName>
</protein>